<dbReference type="AlphaFoldDB" id="A0A150XY95"/>
<evidence type="ECO:0008006" key="4">
    <source>
        <dbReference type="Google" id="ProtNLM"/>
    </source>
</evidence>
<evidence type="ECO:0000313" key="2">
    <source>
        <dbReference type="EMBL" id="KYG83749.1"/>
    </source>
</evidence>
<dbReference type="PROSITE" id="PS51257">
    <property type="entry name" value="PROKAR_LIPOPROTEIN"/>
    <property type="match status" value="1"/>
</dbReference>
<accession>A0A150XY95</accession>
<sequence length="188" mass="20724">MKLRYIITMLLAMLVIQGCSSADDSDPTADGIRTQDITTSNNGYTLVHFRSERQSVDLDNPAESIHLSKLSDDYYFSANPTKLGIDQTGQAFFQTEPNSSISLRVDMPWNALWLDASGALQSGAVNGLNYVFFDDNQDEVFETIFMLRLNASEAETASKTYIAAKVVKEDGSAIDFATGKTLLNTLEK</sequence>
<dbReference type="STRING" id="296218.AWN68_02785"/>
<dbReference type="RefSeq" id="WP_157716047.1">
    <property type="nucleotide sequence ID" value="NZ_LRDB01000001.1"/>
</dbReference>
<proteinExistence type="predicted"/>
<gene>
    <name evidence="2" type="ORF">AWN68_02785</name>
</gene>
<dbReference type="Proteomes" id="UP000075615">
    <property type="component" value="Unassembled WGS sequence"/>
</dbReference>
<evidence type="ECO:0000313" key="3">
    <source>
        <dbReference type="Proteomes" id="UP000075615"/>
    </source>
</evidence>
<name>A0A150XY95_9BACT</name>
<reference evidence="2 3" key="1">
    <citation type="submission" date="2016-01" db="EMBL/GenBank/DDBJ databases">
        <title>Genome sequencing of Roseivirga echinicomitans KMM 6058.</title>
        <authorList>
            <person name="Selvaratnam C."/>
            <person name="Thevarajoo S."/>
            <person name="Goh K.M."/>
            <person name="Ee R."/>
            <person name="Chan K.-G."/>
            <person name="Chong C.S."/>
        </authorList>
    </citation>
    <scope>NUCLEOTIDE SEQUENCE [LARGE SCALE GENOMIC DNA]</scope>
    <source>
        <strain evidence="2 3">KMM 6058</strain>
    </source>
</reference>
<evidence type="ECO:0000256" key="1">
    <source>
        <dbReference type="SAM" id="SignalP"/>
    </source>
</evidence>
<comment type="caution">
    <text evidence="2">The sequence shown here is derived from an EMBL/GenBank/DDBJ whole genome shotgun (WGS) entry which is preliminary data.</text>
</comment>
<feature type="chain" id="PRO_5007575281" description="Lipoprotein" evidence="1">
    <location>
        <begin position="23"/>
        <end position="188"/>
    </location>
</feature>
<feature type="signal peptide" evidence="1">
    <location>
        <begin position="1"/>
        <end position="22"/>
    </location>
</feature>
<dbReference type="EMBL" id="LRDB01000001">
    <property type="protein sequence ID" value="KYG83749.1"/>
    <property type="molecule type" value="Genomic_DNA"/>
</dbReference>
<dbReference type="OrthoDB" id="7012117at2"/>
<organism evidence="2 3">
    <name type="scientific">Roseivirga echinicomitans</name>
    <dbReference type="NCBI Taxonomy" id="296218"/>
    <lineage>
        <taxon>Bacteria</taxon>
        <taxon>Pseudomonadati</taxon>
        <taxon>Bacteroidota</taxon>
        <taxon>Cytophagia</taxon>
        <taxon>Cytophagales</taxon>
        <taxon>Roseivirgaceae</taxon>
        <taxon>Roseivirga</taxon>
    </lineage>
</organism>
<keyword evidence="1" id="KW-0732">Signal</keyword>
<protein>
    <recommendedName>
        <fullName evidence="4">Lipoprotein</fullName>
    </recommendedName>
</protein>
<keyword evidence="3" id="KW-1185">Reference proteome</keyword>